<dbReference type="GO" id="GO:0008235">
    <property type="term" value="F:metalloexopeptidase activity"/>
    <property type="evidence" value="ECO:0007669"/>
    <property type="project" value="InterPro"/>
</dbReference>
<dbReference type="Proteomes" id="UP001221302">
    <property type="component" value="Unassembled WGS sequence"/>
</dbReference>
<dbReference type="PANTHER" id="PTHR12147">
    <property type="entry name" value="METALLOPEPTIDASE M28 FAMILY MEMBER"/>
    <property type="match status" value="1"/>
</dbReference>
<proteinExistence type="predicted"/>
<dbReference type="InterPro" id="IPR045175">
    <property type="entry name" value="M28_fam"/>
</dbReference>
<dbReference type="PANTHER" id="PTHR12147:SF26">
    <property type="entry name" value="PEPTIDASE M28 DOMAIN-CONTAINING PROTEIN"/>
    <property type="match status" value="1"/>
</dbReference>
<evidence type="ECO:0000313" key="2">
    <source>
        <dbReference type="EMBL" id="MDF1611767.1"/>
    </source>
</evidence>
<sequence>MKKSVIILLIVNSLLLSQVNIIRDKNISSMIEQISSKNLENYVRQLVEFKTRHTLSTRSKTNEGIGAACNWVMSKFQEFAKSSNGRLKAKLDSFYVDPDGRRITRKVLLTNPMAILKGSDPSDNRIFIVGGHIDSRASEANDSTSIAPGANDDASGVAAVIELARIMSQHEFPATIIFVAFSGEEQGLYGAAHLAKKAKDENWNLVAMLNNDMIGNSFSNETYLKDNMQVRVFSEGIPFYESDEMKTLRQQTNQENDSKSRQLARYIKEIGERYVDQIEVKLVYRNDRFLRGGDHTPFNRQGFTAIRFCEMNENYDHQHQNIRDENGIKFGDLPEFVDFEYARKITAINLAVLANLALSPLEPINVGIEVKNVTNLSTLKWETPQNRKPKGYYVLIRETFYPFWQKKIYTEQTQITLPYSKDNFFFAVQSVDEFGHESLPVWPKPIR</sequence>
<dbReference type="InterPro" id="IPR007484">
    <property type="entry name" value="Peptidase_M28"/>
</dbReference>
<dbReference type="EMBL" id="JARGDL010000006">
    <property type="protein sequence ID" value="MDF1611767.1"/>
    <property type="molecule type" value="Genomic_DNA"/>
</dbReference>
<keyword evidence="3" id="KW-1185">Reference proteome</keyword>
<dbReference type="Gene3D" id="3.40.630.10">
    <property type="entry name" value="Zn peptidases"/>
    <property type="match status" value="1"/>
</dbReference>
<name>A0AAE3P128_9BACT</name>
<accession>A0AAE3P128</accession>
<dbReference type="Pfam" id="PF04389">
    <property type="entry name" value="Peptidase_M28"/>
    <property type="match status" value="1"/>
</dbReference>
<dbReference type="AlphaFoldDB" id="A0AAE3P128"/>
<reference evidence="2" key="1">
    <citation type="submission" date="2023-03" db="EMBL/GenBank/DDBJ databases">
        <title>Stygiobacter electus gen. nov., sp. nov., facultatively anaerobic thermotolerant bacterium of the class Ignavibacteria from a well of Yessentuki mineral water deposit.</title>
        <authorList>
            <person name="Podosokorskaya O.A."/>
            <person name="Elcheninov A.G."/>
            <person name="Petrova N.F."/>
            <person name="Zavarzina D.G."/>
            <person name="Kublanov I.V."/>
            <person name="Merkel A.Y."/>
        </authorList>
    </citation>
    <scope>NUCLEOTIDE SEQUENCE</scope>
    <source>
        <strain evidence="2">09-Me</strain>
    </source>
</reference>
<evidence type="ECO:0000259" key="1">
    <source>
        <dbReference type="Pfam" id="PF04389"/>
    </source>
</evidence>
<dbReference type="RefSeq" id="WP_321535534.1">
    <property type="nucleotide sequence ID" value="NZ_JARGDL010000006.1"/>
</dbReference>
<feature type="domain" description="Peptidase M28" evidence="1">
    <location>
        <begin position="113"/>
        <end position="320"/>
    </location>
</feature>
<comment type="caution">
    <text evidence="2">The sequence shown here is derived from an EMBL/GenBank/DDBJ whole genome shotgun (WGS) entry which is preliminary data.</text>
</comment>
<protein>
    <submittedName>
        <fullName evidence="2">M20/M25/M40 family metallo-hydrolase</fullName>
    </submittedName>
</protein>
<gene>
    <name evidence="2" type="ORF">P0M35_06370</name>
</gene>
<evidence type="ECO:0000313" key="3">
    <source>
        <dbReference type="Proteomes" id="UP001221302"/>
    </source>
</evidence>
<organism evidence="2 3">
    <name type="scientific">Stygiobacter electus</name>
    <dbReference type="NCBI Taxonomy" id="3032292"/>
    <lineage>
        <taxon>Bacteria</taxon>
        <taxon>Pseudomonadati</taxon>
        <taxon>Ignavibacteriota</taxon>
        <taxon>Ignavibacteria</taxon>
        <taxon>Ignavibacteriales</taxon>
        <taxon>Melioribacteraceae</taxon>
        <taxon>Stygiobacter</taxon>
    </lineage>
</organism>
<dbReference type="SUPFAM" id="SSF53187">
    <property type="entry name" value="Zn-dependent exopeptidases"/>
    <property type="match status" value="1"/>
</dbReference>
<dbReference type="GO" id="GO:0006508">
    <property type="term" value="P:proteolysis"/>
    <property type="evidence" value="ECO:0007669"/>
    <property type="project" value="InterPro"/>
</dbReference>